<comment type="caution">
    <text evidence="1">The sequence shown here is derived from an EMBL/GenBank/DDBJ whole genome shotgun (WGS) entry which is preliminary data.</text>
</comment>
<accession>A0ABV2CTB1</accession>
<name>A0ABV2CTB1_9RHOO</name>
<keyword evidence="2" id="KW-1185">Reference proteome</keyword>
<evidence type="ECO:0000313" key="1">
    <source>
        <dbReference type="EMBL" id="MET1491154.1"/>
    </source>
</evidence>
<evidence type="ECO:0000313" key="2">
    <source>
        <dbReference type="Proteomes" id="UP001548590"/>
    </source>
</evidence>
<gene>
    <name evidence="1" type="ORF">ABVT11_15045</name>
</gene>
<sequence>MNALTDASSNIPHRFWLLSIFRSLGAGNPLLIAGPSAFAHYLDGVPQVALLASYLERHGWLAKVSDARSVPRYHLSEKGRAFWIEGERWWHQLSWLERCKIRLLG</sequence>
<evidence type="ECO:0008006" key="3">
    <source>
        <dbReference type="Google" id="ProtNLM"/>
    </source>
</evidence>
<dbReference type="EMBL" id="JBEWLZ010000009">
    <property type="protein sequence ID" value="MET1491154.1"/>
    <property type="molecule type" value="Genomic_DNA"/>
</dbReference>
<dbReference type="RefSeq" id="WP_345928684.1">
    <property type="nucleotide sequence ID" value="NZ_JBDIVF010000007.1"/>
</dbReference>
<dbReference type="Proteomes" id="UP001548590">
    <property type="component" value="Unassembled WGS sequence"/>
</dbReference>
<protein>
    <recommendedName>
        <fullName evidence="3">PadR family transcriptional regulator</fullName>
    </recommendedName>
</protein>
<proteinExistence type="predicted"/>
<reference evidence="1 2" key="1">
    <citation type="submission" date="2024-07" db="EMBL/GenBank/DDBJ databases">
        <title>Uliginosibacterium paludis KCTC:42655.</title>
        <authorList>
            <person name="Kim M.K."/>
        </authorList>
    </citation>
    <scope>NUCLEOTIDE SEQUENCE [LARGE SCALE GENOMIC DNA]</scope>
    <source>
        <strain evidence="1 2">KCTC 42655</strain>
    </source>
</reference>
<organism evidence="1 2">
    <name type="scientific">Uliginosibacterium paludis</name>
    <dbReference type="NCBI Taxonomy" id="1615952"/>
    <lineage>
        <taxon>Bacteria</taxon>
        <taxon>Pseudomonadati</taxon>
        <taxon>Pseudomonadota</taxon>
        <taxon>Betaproteobacteria</taxon>
        <taxon>Rhodocyclales</taxon>
        <taxon>Zoogloeaceae</taxon>
        <taxon>Uliginosibacterium</taxon>
    </lineage>
</organism>